<dbReference type="EMBL" id="JAMRDG010000001">
    <property type="protein sequence ID" value="KAJ3707378.1"/>
    <property type="molecule type" value="Genomic_DNA"/>
</dbReference>
<evidence type="ECO:0000313" key="6">
    <source>
        <dbReference type="EMBL" id="KAJ3707378.1"/>
    </source>
</evidence>
<keyword evidence="1 2" id="KW-0103">Bromodomain</keyword>
<feature type="compositionally biased region" description="Basic and acidic residues" evidence="3">
    <location>
        <begin position="207"/>
        <end position="233"/>
    </location>
</feature>
<dbReference type="PANTHER" id="PTHR37888">
    <property type="entry name" value="DNA-BINDING BROMODOMAIN-CONTAINING PROTEIN"/>
    <property type="match status" value="1"/>
</dbReference>
<feature type="domain" description="Myb-like" evidence="5">
    <location>
        <begin position="7"/>
        <end position="65"/>
    </location>
</feature>
<dbReference type="PROSITE" id="PS50014">
    <property type="entry name" value="BROMODOMAIN_2"/>
    <property type="match status" value="1"/>
</dbReference>
<sequence>MGRSGDTDDTEREIWGTWEELLLACAVTRHGTSSWDSVAMEVQSRSPFSHLLTPNKCRLRYLHLHRRFSSSASPENGAASDGESDKTGDPVPSDAGSWVEELRKVRVAELRREVERRDLSIVSLELKVNRLKEERERGSKEADPSGKDEKQDPTVEDQKDDVRSPGSVAAEISGRSCKESNESNSTDLKRDEKPKPGDESGTGLEAGTDRTAGEVGKRSGESGESVAESKESSDVQSSASLSTRRRKAVSSGEAEVGPALSQAESQPLVSFLEILRSDKLGSVFERRLESQQSETYQSMIRRHADLEMIRTKLDTSSSSDLYTSATEFYRDLLLLCANALVFFPKSSEEHSAALHLYSLVTKQINSTNPFRPRGSSSSSRKEVKVADLPKVKADSDVGGPLLEKPAIIVCRKRSSLAKPAAAAVAVGNSTNSSLKEEKQTKGSALDPDPNLRKIGTTGPRTSKTRSNTTLRGLNSNPSSIASNVKSQKQSSDKGSDKSVAASTNVAKKRNAVDFLNRLNDRSKIASSKGSQGDLSKKGKTEGKREQGSSKKGGTPPGKRSVGRPPKRPAPSVTPPPAKRLKDEAAKPRPAAKRRGGRRS</sequence>
<evidence type="ECO:0000313" key="7">
    <source>
        <dbReference type="Proteomes" id="UP001210211"/>
    </source>
</evidence>
<feature type="region of interest" description="Disordered" evidence="3">
    <location>
        <begin position="132"/>
        <end position="262"/>
    </location>
</feature>
<dbReference type="SMART" id="SM00297">
    <property type="entry name" value="BROMO"/>
    <property type="match status" value="1"/>
</dbReference>
<feature type="compositionally biased region" description="Basic and acidic residues" evidence="3">
    <location>
        <begin position="176"/>
        <end position="198"/>
    </location>
</feature>
<name>A0AAD6A0R6_9POAL</name>
<dbReference type="PROSITE" id="PS50090">
    <property type="entry name" value="MYB_LIKE"/>
    <property type="match status" value="1"/>
</dbReference>
<dbReference type="SUPFAM" id="SSF46689">
    <property type="entry name" value="Homeodomain-like"/>
    <property type="match status" value="1"/>
</dbReference>
<dbReference type="Gene3D" id="1.10.10.60">
    <property type="entry name" value="Homeodomain-like"/>
    <property type="match status" value="1"/>
</dbReference>
<dbReference type="CDD" id="cd04369">
    <property type="entry name" value="Bromodomain"/>
    <property type="match status" value="1"/>
</dbReference>
<feature type="compositionally biased region" description="Polar residues" evidence="3">
    <location>
        <begin position="458"/>
        <end position="484"/>
    </location>
</feature>
<feature type="domain" description="Bromo" evidence="4">
    <location>
        <begin position="276"/>
        <end position="350"/>
    </location>
</feature>
<organism evidence="6 7">
    <name type="scientific">Rhynchospora tenuis</name>
    <dbReference type="NCBI Taxonomy" id="198213"/>
    <lineage>
        <taxon>Eukaryota</taxon>
        <taxon>Viridiplantae</taxon>
        <taxon>Streptophyta</taxon>
        <taxon>Embryophyta</taxon>
        <taxon>Tracheophyta</taxon>
        <taxon>Spermatophyta</taxon>
        <taxon>Magnoliopsida</taxon>
        <taxon>Liliopsida</taxon>
        <taxon>Poales</taxon>
        <taxon>Cyperaceae</taxon>
        <taxon>Cyperoideae</taxon>
        <taxon>Rhynchosporeae</taxon>
        <taxon>Rhynchospora</taxon>
    </lineage>
</organism>
<dbReference type="InterPro" id="IPR009057">
    <property type="entry name" value="Homeodomain-like_sf"/>
</dbReference>
<dbReference type="Pfam" id="PF00249">
    <property type="entry name" value="Myb_DNA-binding"/>
    <property type="match status" value="1"/>
</dbReference>
<reference evidence="6 7" key="1">
    <citation type="journal article" date="2022" name="Cell">
        <title>Repeat-based holocentromeres influence genome architecture and karyotype evolution.</title>
        <authorList>
            <person name="Hofstatter P.G."/>
            <person name="Thangavel G."/>
            <person name="Lux T."/>
            <person name="Neumann P."/>
            <person name="Vondrak T."/>
            <person name="Novak P."/>
            <person name="Zhang M."/>
            <person name="Costa L."/>
            <person name="Castellani M."/>
            <person name="Scott A."/>
            <person name="Toegelov H."/>
            <person name="Fuchs J."/>
            <person name="Mata-Sucre Y."/>
            <person name="Dias Y."/>
            <person name="Vanzela A.L.L."/>
            <person name="Huettel B."/>
            <person name="Almeida C.C.S."/>
            <person name="Simkova H."/>
            <person name="Souza G."/>
            <person name="Pedrosa-Harand A."/>
            <person name="Macas J."/>
            <person name="Mayer K.F.X."/>
            <person name="Houben A."/>
            <person name="Marques A."/>
        </authorList>
    </citation>
    <scope>NUCLEOTIDE SEQUENCE [LARGE SCALE GENOMIC DNA]</scope>
    <source>
        <strain evidence="6">RhyTen1mFocal</strain>
    </source>
</reference>
<dbReference type="SUPFAM" id="SSF47370">
    <property type="entry name" value="Bromodomain"/>
    <property type="match status" value="1"/>
</dbReference>
<evidence type="ECO:0000256" key="1">
    <source>
        <dbReference type="ARBA" id="ARBA00023117"/>
    </source>
</evidence>
<feature type="region of interest" description="Disordered" evidence="3">
    <location>
        <begin position="70"/>
        <end position="95"/>
    </location>
</feature>
<dbReference type="InterPro" id="IPR001487">
    <property type="entry name" value="Bromodomain"/>
</dbReference>
<evidence type="ECO:0000259" key="4">
    <source>
        <dbReference type="PROSITE" id="PS50014"/>
    </source>
</evidence>
<dbReference type="CDD" id="cd00167">
    <property type="entry name" value="SANT"/>
    <property type="match status" value="1"/>
</dbReference>
<comment type="caution">
    <text evidence="6">The sequence shown here is derived from an EMBL/GenBank/DDBJ whole genome shotgun (WGS) entry which is preliminary data.</text>
</comment>
<proteinExistence type="predicted"/>
<gene>
    <name evidence="6" type="ORF">LUZ61_011083</name>
</gene>
<dbReference type="Proteomes" id="UP001210211">
    <property type="component" value="Unassembled WGS sequence"/>
</dbReference>
<dbReference type="SMART" id="SM00717">
    <property type="entry name" value="SANT"/>
    <property type="match status" value="1"/>
</dbReference>
<evidence type="ECO:0000256" key="2">
    <source>
        <dbReference type="PROSITE-ProRule" id="PRU00035"/>
    </source>
</evidence>
<evidence type="ECO:0000256" key="3">
    <source>
        <dbReference type="SAM" id="MobiDB-lite"/>
    </source>
</evidence>
<accession>A0AAD6A0R6</accession>
<feature type="compositionally biased region" description="Basic and acidic residues" evidence="3">
    <location>
        <begin position="132"/>
        <end position="163"/>
    </location>
</feature>
<dbReference type="Pfam" id="PF00439">
    <property type="entry name" value="Bromodomain"/>
    <property type="match status" value="1"/>
</dbReference>
<feature type="compositionally biased region" description="Basic residues" evidence="3">
    <location>
        <begin position="589"/>
        <end position="599"/>
    </location>
</feature>
<feature type="compositionally biased region" description="Polar residues" evidence="3">
    <location>
        <begin position="524"/>
        <end position="533"/>
    </location>
</feature>
<feature type="compositionally biased region" description="Pro residues" evidence="3">
    <location>
        <begin position="567"/>
        <end position="577"/>
    </location>
</feature>
<dbReference type="InterPro" id="IPR036427">
    <property type="entry name" value="Bromodomain-like_sf"/>
</dbReference>
<evidence type="ECO:0008006" key="8">
    <source>
        <dbReference type="Google" id="ProtNLM"/>
    </source>
</evidence>
<keyword evidence="7" id="KW-1185">Reference proteome</keyword>
<dbReference type="Gene3D" id="1.20.920.10">
    <property type="entry name" value="Bromodomain-like"/>
    <property type="match status" value="1"/>
</dbReference>
<dbReference type="AlphaFoldDB" id="A0AAD6A0R6"/>
<feature type="compositionally biased region" description="Basic and acidic residues" evidence="3">
    <location>
        <begin position="534"/>
        <end position="548"/>
    </location>
</feature>
<dbReference type="InterPro" id="IPR001005">
    <property type="entry name" value="SANT/Myb"/>
</dbReference>
<dbReference type="PANTHER" id="PTHR37888:SF11">
    <property type="entry name" value="DNA-BINDING BROMODOMAIN-CONTAINING PROTEIN"/>
    <property type="match status" value="1"/>
</dbReference>
<feature type="compositionally biased region" description="Low complexity" evidence="3">
    <location>
        <begin position="549"/>
        <end position="558"/>
    </location>
</feature>
<evidence type="ECO:0000259" key="5">
    <source>
        <dbReference type="PROSITE" id="PS50090"/>
    </source>
</evidence>
<feature type="region of interest" description="Disordered" evidence="3">
    <location>
        <begin position="425"/>
        <end position="599"/>
    </location>
</feature>
<protein>
    <recommendedName>
        <fullName evidence="8">Bromo domain-containing protein</fullName>
    </recommendedName>
</protein>